<dbReference type="InterPro" id="IPR016039">
    <property type="entry name" value="Thiolase-like"/>
</dbReference>
<dbReference type="InterPro" id="IPR013746">
    <property type="entry name" value="HMG_CoA_synt_C_dom"/>
</dbReference>
<keyword evidence="6 12" id="KW-0752">Steroid biosynthesis</keyword>
<sequence length="550" mass="60673">MPGSLPTVCEAAWPKDVGIIAMEVYVPSQYVDQTELEEYDGVGAGKYTVGLGQARMGFCSDREDINSLCLTVVQRLMERNGLSYESVGRLEVGTETIIDKSKSTKTVLMQLFEESGNTDVEGVDTTNACYGGTAALFNAVNWVESSSWDGRYALVVAGDIAVYATGSARPTGGAGAVAMLVGPNAPLAFERGLRGTHMQHAYDFYKPDMVSEYPVVDGKLSIQCYLSALDRCYSVYRNKIHAQWQREGLDKRCSLEDFGFMVFHSPYCKLVQKSLARLMLNDFLCHPSPNTESGPFSGLDSFRDVKIEETYFDRDVEKAFMKASSELFDNKTKASLLISNQNGNMYTPSVYGCLASVLAQHTPQQLAGQRIGVFSYGSGFAATLYSIKVTQDATPGSALDKMVSSLCDLQARLDSRKKVSPDVFAQNMKLREETHHLGNQSFAFCSSLSDFIFIRILNLFADVMFLISTANYIPQGSVDELFPGTWYLTRVDEKHRRQYARRSMNDDRPLEAGLVSSSIAAEHIPSPLKKMPRIPTTTAGPEVVISNGEH</sequence>
<evidence type="ECO:0000256" key="9">
    <source>
        <dbReference type="ARBA" id="ARBA00023221"/>
    </source>
</evidence>
<dbReference type="SUPFAM" id="SSF53901">
    <property type="entry name" value="Thiolase-like"/>
    <property type="match status" value="2"/>
</dbReference>
<evidence type="ECO:0000259" key="14">
    <source>
        <dbReference type="Pfam" id="PF01154"/>
    </source>
</evidence>
<evidence type="ECO:0000256" key="7">
    <source>
        <dbReference type="ARBA" id="ARBA00023011"/>
    </source>
</evidence>
<evidence type="ECO:0000256" key="11">
    <source>
        <dbReference type="ARBA" id="ARBA00049887"/>
    </source>
</evidence>
<dbReference type="PANTHER" id="PTHR43323">
    <property type="entry name" value="3-HYDROXY-3-METHYLGLUTARYL COENZYME A SYNTHASE"/>
    <property type="match status" value="1"/>
</dbReference>
<dbReference type="EMBL" id="JACTAM010000010">
    <property type="protein sequence ID" value="KAI2660126.1"/>
    <property type="molecule type" value="Genomic_DNA"/>
</dbReference>
<comment type="pathway">
    <text evidence="1 12">Metabolic intermediate biosynthesis; (R)-mevalonate biosynthesis; (R)-mevalonate from acetyl-CoA: step 2/3.</text>
</comment>
<keyword evidence="7 12" id="KW-0756">Sterol biosynthesis</keyword>
<dbReference type="CDD" id="cd00827">
    <property type="entry name" value="init_cond_enzymes"/>
    <property type="match status" value="1"/>
</dbReference>
<comment type="caution">
    <text evidence="16">The sequence shown here is derived from an EMBL/GenBank/DDBJ whole genome shotgun (WGS) entry which is preliminary data.</text>
</comment>
<evidence type="ECO:0000256" key="3">
    <source>
        <dbReference type="ARBA" id="ARBA00012978"/>
    </source>
</evidence>
<feature type="domain" description="Hydroxymethylglutaryl-coenzyme A synthase C-terminal" evidence="15">
    <location>
        <begin position="469"/>
        <end position="502"/>
    </location>
</feature>
<evidence type="ECO:0000256" key="1">
    <source>
        <dbReference type="ARBA" id="ARBA00005218"/>
    </source>
</evidence>
<dbReference type="InterPro" id="IPR013528">
    <property type="entry name" value="HMG_CoA_synth_N"/>
</dbReference>
<dbReference type="InterPro" id="IPR000590">
    <property type="entry name" value="HMG_CoA_synt_AS"/>
</dbReference>
<accession>A0ABQ8MB50</accession>
<gene>
    <name evidence="16" type="ORF">H4Q32_022737</name>
</gene>
<proteinExistence type="inferred from homology"/>
<comment type="similarity">
    <text evidence="2 12">Belongs to the thiolase-like superfamily. HMG-CoA synthase family.</text>
</comment>
<evidence type="ECO:0000259" key="15">
    <source>
        <dbReference type="Pfam" id="PF08540"/>
    </source>
</evidence>
<feature type="domain" description="Hydroxymethylglutaryl-coenzyme A synthase C-terminal" evidence="15">
    <location>
        <begin position="188"/>
        <end position="439"/>
    </location>
</feature>
<keyword evidence="12" id="KW-0444">Lipid biosynthesis</keyword>
<keyword evidence="5" id="KW-0152">Cholesterol biosynthesis</keyword>
<dbReference type="InterPro" id="IPR010122">
    <property type="entry name" value="HMG_CoA_synthase_euk"/>
</dbReference>
<reference evidence="16 17" key="1">
    <citation type="submission" date="2022-01" db="EMBL/GenBank/DDBJ databases">
        <title>A high-quality chromosome-level genome assembly of rohu carp, Labeo rohita.</title>
        <authorList>
            <person name="Arick M.A. II"/>
            <person name="Hsu C.-Y."/>
            <person name="Magbanua Z."/>
            <person name="Pechanova O."/>
            <person name="Grover C."/>
            <person name="Miller E."/>
            <person name="Thrash A."/>
            <person name="Ezzel L."/>
            <person name="Alam S."/>
            <person name="Benzie J."/>
            <person name="Hamilton M."/>
            <person name="Karsi A."/>
            <person name="Lawrence M.L."/>
            <person name="Peterson D.G."/>
        </authorList>
    </citation>
    <scope>NUCLEOTIDE SEQUENCE [LARGE SCALE GENOMIC DNA]</scope>
    <source>
        <strain evidence="17">BAU-BD-2019</strain>
        <tissue evidence="16">Blood</tissue>
    </source>
</reference>
<comment type="catalytic activity">
    <reaction evidence="11">
        <text>acetoacetyl-CoA + acetyl-CoA + H2O = (3S)-3-hydroxy-3-methylglutaryl-CoA + CoA + H(+)</text>
        <dbReference type="Rhea" id="RHEA:10188"/>
        <dbReference type="ChEBI" id="CHEBI:15377"/>
        <dbReference type="ChEBI" id="CHEBI:15378"/>
        <dbReference type="ChEBI" id="CHEBI:43074"/>
        <dbReference type="ChEBI" id="CHEBI:57286"/>
        <dbReference type="ChEBI" id="CHEBI:57287"/>
        <dbReference type="ChEBI" id="CHEBI:57288"/>
        <dbReference type="EC" id="2.3.3.10"/>
    </reaction>
    <physiologicalReaction direction="left-to-right" evidence="11">
        <dbReference type="Rhea" id="RHEA:10189"/>
    </physiologicalReaction>
</comment>
<evidence type="ECO:0000256" key="5">
    <source>
        <dbReference type="ARBA" id="ARBA00022778"/>
    </source>
</evidence>
<keyword evidence="12" id="KW-0443">Lipid metabolism</keyword>
<keyword evidence="9 12" id="KW-0753">Steroid metabolism</keyword>
<protein>
    <recommendedName>
        <fullName evidence="3 12">Hydroxymethylglutaryl-CoA synthase</fullName>
        <shortName evidence="12">HMG-CoA synthase</shortName>
        <ecNumber evidence="3 12">2.3.3.10</ecNumber>
    </recommendedName>
    <alternativeName>
        <fullName evidence="10 12">3-hydroxy-3-methylglutaryl coenzyme A synthase</fullName>
    </alternativeName>
</protein>
<name>A0ABQ8MB50_LABRO</name>
<dbReference type="Gene3D" id="3.40.47.10">
    <property type="match status" value="2"/>
</dbReference>
<dbReference type="PANTHER" id="PTHR43323:SF2">
    <property type="entry name" value="HYDROXYMETHYLGLUTARYL-COA SYNTHASE"/>
    <property type="match status" value="1"/>
</dbReference>
<keyword evidence="17" id="KW-1185">Reference proteome</keyword>
<keyword evidence="5" id="KW-0153">Cholesterol metabolism</keyword>
<evidence type="ECO:0000313" key="17">
    <source>
        <dbReference type="Proteomes" id="UP000830375"/>
    </source>
</evidence>
<feature type="domain" description="Hydroxymethylglutaryl-coenzyme A synthase N-terminal" evidence="14">
    <location>
        <begin position="13"/>
        <end position="186"/>
    </location>
</feature>
<dbReference type="Proteomes" id="UP000830375">
    <property type="component" value="Unassembled WGS sequence"/>
</dbReference>
<evidence type="ECO:0000256" key="4">
    <source>
        <dbReference type="ARBA" id="ARBA00022679"/>
    </source>
</evidence>
<evidence type="ECO:0000256" key="8">
    <source>
        <dbReference type="ARBA" id="ARBA00023166"/>
    </source>
</evidence>
<evidence type="ECO:0000256" key="6">
    <source>
        <dbReference type="ARBA" id="ARBA00022955"/>
    </source>
</evidence>
<dbReference type="Pfam" id="PF01154">
    <property type="entry name" value="HMG_CoA_synt_N"/>
    <property type="match status" value="1"/>
</dbReference>
<feature type="region of interest" description="Disordered" evidence="13">
    <location>
        <begin position="530"/>
        <end position="550"/>
    </location>
</feature>
<evidence type="ECO:0000256" key="13">
    <source>
        <dbReference type="SAM" id="MobiDB-lite"/>
    </source>
</evidence>
<organism evidence="16 17">
    <name type="scientific">Labeo rohita</name>
    <name type="common">Indian major carp</name>
    <name type="synonym">Cyprinus rohita</name>
    <dbReference type="NCBI Taxonomy" id="84645"/>
    <lineage>
        <taxon>Eukaryota</taxon>
        <taxon>Metazoa</taxon>
        <taxon>Chordata</taxon>
        <taxon>Craniata</taxon>
        <taxon>Vertebrata</taxon>
        <taxon>Euteleostomi</taxon>
        <taxon>Actinopterygii</taxon>
        <taxon>Neopterygii</taxon>
        <taxon>Teleostei</taxon>
        <taxon>Ostariophysi</taxon>
        <taxon>Cypriniformes</taxon>
        <taxon>Cyprinidae</taxon>
        <taxon>Labeoninae</taxon>
        <taxon>Labeonini</taxon>
        <taxon>Labeo</taxon>
    </lineage>
</organism>
<evidence type="ECO:0000313" key="16">
    <source>
        <dbReference type="EMBL" id="KAI2660126.1"/>
    </source>
</evidence>
<dbReference type="Pfam" id="PF08540">
    <property type="entry name" value="HMG_CoA_synt_C"/>
    <property type="match status" value="2"/>
</dbReference>
<keyword evidence="4 12" id="KW-0808">Transferase</keyword>
<dbReference type="EC" id="2.3.3.10" evidence="3 12"/>
<keyword evidence="8 12" id="KW-1207">Sterol metabolism</keyword>
<evidence type="ECO:0000256" key="12">
    <source>
        <dbReference type="RuleBase" id="RU364071"/>
    </source>
</evidence>
<dbReference type="PROSITE" id="PS01226">
    <property type="entry name" value="HMG_COA_SYNTHASE"/>
    <property type="match status" value="1"/>
</dbReference>
<dbReference type="NCBIfam" id="TIGR01833">
    <property type="entry name" value="HMG-CoA-S_euk"/>
    <property type="match status" value="1"/>
</dbReference>
<evidence type="ECO:0000256" key="2">
    <source>
        <dbReference type="ARBA" id="ARBA00007061"/>
    </source>
</evidence>
<comment type="function">
    <text evidence="12">Catalyzes the condensation of acetyl-CoA with acetoacetyl-CoA to form HMG-CoA.</text>
</comment>
<evidence type="ECO:0000256" key="10">
    <source>
        <dbReference type="ARBA" id="ARBA00033130"/>
    </source>
</evidence>